<dbReference type="Gene3D" id="2.60.120.290">
    <property type="entry name" value="Spermadhesin, CUB domain"/>
    <property type="match status" value="1"/>
</dbReference>
<dbReference type="CDD" id="cd00041">
    <property type="entry name" value="CUB"/>
    <property type="match status" value="1"/>
</dbReference>
<dbReference type="EMBL" id="BMWY01000002">
    <property type="protein sequence ID" value="GGZ51151.1"/>
    <property type="molecule type" value="Genomic_DNA"/>
</dbReference>
<evidence type="ECO:0000259" key="3">
    <source>
        <dbReference type="PROSITE" id="PS01180"/>
    </source>
</evidence>
<sequence length="709" mass="79200">MLTISIGFSQKESQFIKKDIEKYHKNGYTFKAYDIFSNSEKKLDEELERSVREASLFNLNKNVIQNIYQEKPLLISLSIPFKGNIIEVELYRKNALDKDFDAYDHNKNKLDYKEGVFYRGIVKNAQKSIASFSFFNNSVYGIASTLELGNINIGKLKNSEDYIAFAEHDLTGTNPFDCGLDVIEKNVTENTDQNFDTNLSSTSKCVKIYYEVGHEPYLQNNSDYAQTINWVSALHNNIATLYANDGINISLSEVMIWTQPDPYIYDYSNNLAYFASSTSNFNGDLAHLVNQPSTTSVAYLNTLCTNNNYAYSAVNQYYNQIPIYSWSVGASTHELGHSFGSEHTHACVWNGNNTAIDGCGPNAGYSEGCNGPTPSNGGTIMSYCHLTSVGVNLANGFGPQPGQLIRNNIDSKSCLNASCANACLSYIENVTFSNSSISSTDLNIIDNYSTEWSYGVIEHNGNFTINNTIITNNSTVSLNNLIPNQYYDIYVASLCSANEISSYKKYIYLSDWDYCGNEKFTDTGKTSNYGNDEYLIKTFYPQNNGDYLTLTFNSFDTEYDYDFMTIYDGTSINAPIFPNAENLSGNLTLPPYTATNPDGAITIRFASDRSVTESGWEAEITCNSSLSADNFTKSSIKLYPNPANSYFNISSEELISSITVYDLAGRRVFENQNIKQTQTQVNVQNLTTGAYFVKVNVNGATQTFKIIKE</sequence>
<dbReference type="InterPro" id="IPR001590">
    <property type="entry name" value="Peptidase_M12B"/>
</dbReference>
<keyword evidence="1" id="KW-0732">Signal</keyword>
<dbReference type="Gene3D" id="3.40.390.10">
    <property type="entry name" value="Collagenase (Catalytic Domain)"/>
    <property type="match status" value="1"/>
</dbReference>
<dbReference type="InterPro" id="IPR024079">
    <property type="entry name" value="MetalloPept_cat_dom_sf"/>
</dbReference>
<proteinExistence type="predicted"/>
<evidence type="ECO:0000256" key="1">
    <source>
        <dbReference type="ARBA" id="ARBA00022729"/>
    </source>
</evidence>
<protein>
    <recommendedName>
        <fullName evidence="7">Por secretion system C-terminal sorting domain-containing protein</fullName>
    </recommendedName>
</protein>
<keyword evidence="6" id="KW-1185">Reference proteome</keyword>
<dbReference type="NCBIfam" id="TIGR04183">
    <property type="entry name" value="Por_Secre_tail"/>
    <property type="match status" value="1"/>
</dbReference>
<dbReference type="InterPro" id="IPR035914">
    <property type="entry name" value="Sperma_CUB_dom_sf"/>
</dbReference>
<dbReference type="InterPro" id="IPR000859">
    <property type="entry name" value="CUB_dom"/>
</dbReference>
<dbReference type="SUPFAM" id="SSF55486">
    <property type="entry name" value="Metalloproteases ('zincins'), catalytic domain"/>
    <property type="match status" value="1"/>
</dbReference>
<comment type="caution">
    <text evidence="5">The sequence shown here is derived from an EMBL/GenBank/DDBJ whole genome shotgun (WGS) entry which is preliminary data.</text>
</comment>
<reference evidence="6" key="1">
    <citation type="journal article" date="2019" name="Int. J. Syst. Evol. Microbiol.">
        <title>The Global Catalogue of Microorganisms (GCM) 10K type strain sequencing project: providing services to taxonomists for standard genome sequencing and annotation.</title>
        <authorList>
            <consortium name="The Broad Institute Genomics Platform"/>
            <consortium name="The Broad Institute Genome Sequencing Center for Infectious Disease"/>
            <person name="Wu L."/>
            <person name="Ma J."/>
        </authorList>
    </citation>
    <scope>NUCLEOTIDE SEQUENCE [LARGE SCALE GENOMIC DNA]</scope>
    <source>
        <strain evidence="6">KCTC 12708</strain>
    </source>
</reference>
<feature type="domain" description="CUB" evidence="3">
    <location>
        <begin position="515"/>
        <end position="623"/>
    </location>
</feature>
<dbReference type="Pfam" id="PF13688">
    <property type="entry name" value="Reprolysin_5"/>
    <property type="match status" value="1"/>
</dbReference>
<evidence type="ECO:0000259" key="4">
    <source>
        <dbReference type="PROSITE" id="PS50215"/>
    </source>
</evidence>
<dbReference type="InterPro" id="IPR026444">
    <property type="entry name" value="Secre_tail"/>
</dbReference>
<evidence type="ECO:0008006" key="7">
    <source>
        <dbReference type="Google" id="ProtNLM"/>
    </source>
</evidence>
<dbReference type="PROSITE" id="PS50215">
    <property type="entry name" value="ADAM_MEPRO"/>
    <property type="match status" value="1"/>
</dbReference>
<dbReference type="Pfam" id="PF18962">
    <property type="entry name" value="Por_Secre_tail"/>
    <property type="match status" value="1"/>
</dbReference>
<evidence type="ECO:0000313" key="5">
    <source>
        <dbReference type="EMBL" id="GGZ51151.1"/>
    </source>
</evidence>
<dbReference type="SMART" id="SM00042">
    <property type="entry name" value="CUB"/>
    <property type="match status" value="1"/>
</dbReference>
<dbReference type="SUPFAM" id="SSF49854">
    <property type="entry name" value="Spermadhesin, CUB domain"/>
    <property type="match status" value="1"/>
</dbReference>
<accession>A0ABQ3BRQ8</accession>
<gene>
    <name evidence="5" type="ORF">GCM10008088_11220</name>
</gene>
<organism evidence="5 6">
    <name type="scientific">Mesonia mobilis</name>
    <dbReference type="NCBI Taxonomy" id="369791"/>
    <lineage>
        <taxon>Bacteria</taxon>
        <taxon>Pseudomonadati</taxon>
        <taxon>Bacteroidota</taxon>
        <taxon>Flavobacteriia</taxon>
        <taxon>Flavobacteriales</taxon>
        <taxon>Flavobacteriaceae</taxon>
        <taxon>Mesonia</taxon>
    </lineage>
</organism>
<dbReference type="Proteomes" id="UP000615593">
    <property type="component" value="Unassembled WGS sequence"/>
</dbReference>
<feature type="domain" description="Peptidase M12B" evidence="4">
    <location>
        <begin position="204"/>
        <end position="369"/>
    </location>
</feature>
<evidence type="ECO:0000313" key="6">
    <source>
        <dbReference type="Proteomes" id="UP000615593"/>
    </source>
</evidence>
<dbReference type="PANTHER" id="PTHR11905:SF159">
    <property type="entry name" value="ADAM METALLOPROTEASE"/>
    <property type="match status" value="1"/>
</dbReference>
<dbReference type="PANTHER" id="PTHR11905">
    <property type="entry name" value="ADAM A DISINTEGRIN AND METALLOPROTEASE DOMAIN"/>
    <property type="match status" value="1"/>
</dbReference>
<name>A0ABQ3BRQ8_9FLAO</name>
<evidence type="ECO:0000256" key="2">
    <source>
        <dbReference type="ARBA" id="ARBA00023157"/>
    </source>
</evidence>
<dbReference type="PROSITE" id="PS01180">
    <property type="entry name" value="CUB"/>
    <property type="match status" value="1"/>
</dbReference>
<keyword evidence="2" id="KW-1015">Disulfide bond</keyword>